<dbReference type="InterPro" id="IPR011330">
    <property type="entry name" value="Glyco_hydro/deAcase_b/a-brl"/>
</dbReference>
<dbReference type="GO" id="GO:0016798">
    <property type="term" value="F:hydrolase activity, acting on glycosyl bonds"/>
    <property type="evidence" value="ECO:0007669"/>
    <property type="project" value="UniProtKB-KW"/>
</dbReference>
<keyword evidence="5" id="KW-0119">Carbohydrate metabolism</keyword>
<dbReference type="RefSeq" id="WP_038245460.1">
    <property type="nucleotide sequence ID" value="NZ_BNER01000004.1"/>
</dbReference>
<dbReference type="Gene3D" id="3.30.565.40">
    <property type="entry name" value="Fervidobacterium nodosum Rt17-B1 like"/>
    <property type="match status" value="1"/>
</dbReference>
<accession>A0A024QDU5</accession>
<keyword evidence="1" id="KW-0479">Metal-binding</keyword>
<dbReference type="EMBL" id="CCDP010000002">
    <property type="protein sequence ID" value="CDQ40407.1"/>
    <property type="molecule type" value="Genomic_DNA"/>
</dbReference>
<dbReference type="Pfam" id="PF01522">
    <property type="entry name" value="Polysacc_deac_1"/>
    <property type="match status" value="1"/>
</dbReference>
<gene>
    <name evidence="5" type="primary">xynD_1</name>
    <name evidence="5" type="ORF">BN990_02729</name>
</gene>
<dbReference type="CDD" id="cd10954">
    <property type="entry name" value="CE4_CtAXE_like"/>
    <property type="match status" value="1"/>
</dbReference>
<dbReference type="Gene3D" id="3.20.20.370">
    <property type="entry name" value="Glycoside hydrolase/deacetylase"/>
    <property type="match status" value="1"/>
</dbReference>
<dbReference type="Gene3D" id="3.90.640.20">
    <property type="entry name" value="Heat-shock cognate protein, ATPase"/>
    <property type="match status" value="1"/>
</dbReference>
<comment type="caution">
    <text evidence="5">The sequence shown here is derived from an EMBL/GenBank/DDBJ whole genome shotgun (WGS) entry which is preliminary data.</text>
</comment>
<dbReference type="PANTHER" id="PTHR10587">
    <property type="entry name" value="GLYCOSYL TRANSFERASE-RELATED"/>
    <property type="match status" value="1"/>
</dbReference>
<keyword evidence="5" id="KW-0326">Glycosidase</keyword>
<evidence type="ECO:0000256" key="3">
    <source>
        <dbReference type="SAM" id="Phobius"/>
    </source>
</evidence>
<dbReference type="GO" id="GO:0016020">
    <property type="term" value="C:membrane"/>
    <property type="evidence" value="ECO:0007669"/>
    <property type="project" value="TreeGrafter"/>
</dbReference>
<keyword evidence="2 5" id="KW-0378">Hydrolase</keyword>
<feature type="domain" description="NodB homology" evidence="4">
    <location>
        <begin position="277"/>
        <end position="454"/>
    </location>
</feature>
<protein>
    <submittedName>
        <fullName evidence="5">Bifunctional xylanase/deacetylase</fullName>
    </submittedName>
</protein>
<evidence type="ECO:0000313" key="5">
    <source>
        <dbReference type="EMBL" id="CDQ40407.1"/>
    </source>
</evidence>
<name>A0A024QDU5_9BACI</name>
<evidence type="ECO:0000259" key="4">
    <source>
        <dbReference type="PROSITE" id="PS51677"/>
    </source>
</evidence>
<dbReference type="OrthoDB" id="9812065at2"/>
<dbReference type="InterPro" id="IPR050248">
    <property type="entry name" value="Polysacc_deacetylase_ArnD"/>
</dbReference>
<dbReference type="InterPro" id="IPR002509">
    <property type="entry name" value="NODB_dom"/>
</dbReference>
<dbReference type="Pfam" id="PF11738">
    <property type="entry name" value="DUF3298"/>
    <property type="match status" value="1"/>
</dbReference>
<proteinExistence type="predicted"/>
<evidence type="ECO:0000313" key="6">
    <source>
        <dbReference type="Proteomes" id="UP000028875"/>
    </source>
</evidence>
<evidence type="ECO:0000256" key="2">
    <source>
        <dbReference type="ARBA" id="ARBA00022801"/>
    </source>
</evidence>
<dbReference type="PROSITE" id="PS51677">
    <property type="entry name" value="NODB"/>
    <property type="match status" value="1"/>
</dbReference>
<dbReference type="GO" id="GO:0016810">
    <property type="term" value="F:hydrolase activity, acting on carbon-nitrogen (but not peptide) bonds"/>
    <property type="evidence" value="ECO:0007669"/>
    <property type="project" value="InterPro"/>
</dbReference>
<dbReference type="GO" id="GO:0046872">
    <property type="term" value="F:metal ion binding"/>
    <property type="evidence" value="ECO:0007669"/>
    <property type="project" value="UniProtKB-KW"/>
</dbReference>
<reference evidence="6" key="2">
    <citation type="submission" date="2014-05" db="EMBL/GenBank/DDBJ databases">
        <title>Draft genome sequence of Virgibacillus massiliensis Vm-5.</title>
        <authorList>
            <person name="Khelaifia S."/>
            <person name="Croce O."/>
            <person name="Lagier J.C."/>
            <person name="Raoult D."/>
        </authorList>
    </citation>
    <scope>NUCLEOTIDE SEQUENCE [LARGE SCALE GENOMIC DNA]</scope>
    <source>
        <strain evidence="6">Vm-5</strain>
    </source>
</reference>
<reference evidence="5 6" key="1">
    <citation type="submission" date="2014-03" db="EMBL/GenBank/DDBJ databases">
        <authorList>
            <person name="Urmite Genomes U."/>
        </authorList>
    </citation>
    <scope>NUCLEOTIDE SEQUENCE [LARGE SCALE GENOMIC DNA]</scope>
    <source>
        <strain evidence="5 6">Vm-5</strain>
    </source>
</reference>
<dbReference type="AlphaFoldDB" id="A0A024QDU5"/>
<keyword evidence="3" id="KW-1133">Transmembrane helix</keyword>
<keyword evidence="5" id="KW-0858">Xylan degradation</keyword>
<organism evidence="5 6">
    <name type="scientific">Virgibacillus massiliensis</name>
    <dbReference type="NCBI Taxonomy" id="1462526"/>
    <lineage>
        <taxon>Bacteria</taxon>
        <taxon>Bacillati</taxon>
        <taxon>Bacillota</taxon>
        <taxon>Bacilli</taxon>
        <taxon>Bacillales</taxon>
        <taxon>Bacillaceae</taxon>
        <taxon>Virgibacillus</taxon>
    </lineage>
</organism>
<dbReference type="GO" id="GO:0045493">
    <property type="term" value="P:xylan catabolic process"/>
    <property type="evidence" value="ECO:0007669"/>
    <property type="project" value="UniProtKB-KW"/>
</dbReference>
<dbReference type="SUPFAM" id="SSF88713">
    <property type="entry name" value="Glycoside hydrolase/deacetylase"/>
    <property type="match status" value="1"/>
</dbReference>
<evidence type="ECO:0000256" key="1">
    <source>
        <dbReference type="ARBA" id="ARBA00022723"/>
    </source>
</evidence>
<keyword evidence="5" id="KW-0624">Polysaccharide degradation</keyword>
<dbReference type="InterPro" id="IPR021729">
    <property type="entry name" value="DUF3298"/>
</dbReference>
<keyword evidence="3" id="KW-0472">Membrane</keyword>
<dbReference type="eggNOG" id="COG0726">
    <property type="taxonomic scope" value="Bacteria"/>
</dbReference>
<feature type="transmembrane region" description="Helical" evidence="3">
    <location>
        <begin position="12"/>
        <end position="30"/>
    </location>
</feature>
<keyword evidence="6" id="KW-1185">Reference proteome</keyword>
<dbReference type="InterPro" id="IPR037126">
    <property type="entry name" value="PdaC/RsiV-like_sf"/>
</dbReference>
<keyword evidence="3" id="KW-0812">Transmembrane</keyword>
<dbReference type="PANTHER" id="PTHR10587:SF133">
    <property type="entry name" value="CHITIN DEACETYLASE 1-RELATED"/>
    <property type="match status" value="1"/>
</dbReference>
<sequence length="475" mass="53825">MHKIIRLKWPAWAILFIVVIGSIITFTYWTKHSQAVTEVQQKALSNYPGLHLETLTKETDTYTLAISKPIAESEAINKPIETWINQQEKKFLTNVEENKQLLDKDRRAHLNIHVETEKLADSLYSLVFTAYQITGGANGQETIKTFNVDVKGNKMLDLKDILKGKDEAYDTIRTSVREQIDQNEDLKPYVFQDAMEDALRNPVNWKWSLNEKALHLYFDEYEIAAGAAGTIEINIPIAQLRAYLQDDVAEQLQVTVVEPNTEGQSSVKEKALDPNGKYIALTFDDGPHPKVTPRVLQTLHDYQAKATFYMLGSQVEYYPSIVRDVFAQGHEVGNHTEKHTDLTQLDQAMIEQEIKETKQKIYQASGYYPTSIRPPYGAYNESVKQVTNKLDTPMVLWSVDSLDWKTRDPDAINQVVSEQVASGSIVLMHDIHPTTADALPQLLSTLKEEGYEFVTVSELLSLQKAKGNGPFYGKS</sequence>
<dbReference type="Proteomes" id="UP000028875">
    <property type="component" value="Unassembled WGS sequence"/>
</dbReference>